<evidence type="ECO:0000313" key="1">
    <source>
        <dbReference type="EMBL" id="SFN59736.1"/>
    </source>
</evidence>
<accession>A0A1I5ABF1</accession>
<organism evidence="1 2">
    <name type="scientific">Flavobacterium succinicans</name>
    <dbReference type="NCBI Taxonomy" id="29536"/>
    <lineage>
        <taxon>Bacteria</taxon>
        <taxon>Pseudomonadati</taxon>
        <taxon>Bacteroidota</taxon>
        <taxon>Flavobacteriia</taxon>
        <taxon>Flavobacteriales</taxon>
        <taxon>Flavobacteriaceae</taxon>
        <taxon>Flavobacterium</taxon>
    </lineage>
</organism>
<keyword evidence="2" id="KW-1185">Reference proteome</keyword>
<reference evidence="2" key="1">
    <citation type="submission" date="2016-10" db="EMBL/GenBank/DDBJ databases">
        <authorList>
            <person name="Varghese N."/>
            <person name="Submissions S."/>
        </authorList>
    </citation>
    <scope>NUCLEOTIDE SEQUENCE [LARGE SCALE GENOMIC DNA]</scope>
    <source>
        <strain evidence="2">DSM 4002</strain>
    </source>
</reference>
<dbReference type="AlphaFoldDB" id="A0A1I5ABF1"/>
<dbReference type="Proteomes" id="UP000182961">
    <property type="component" value="Unassembled WGS sequence"/>
</dbReference>
<gene>
    <name evidence="1" type="ORF">SAMN05444143_1331</name>
</gene>
<sequence>MSLTNDEYEKEYDLTEIRLALSFYYNFLDQNNPFIFTENKFPVKRGEIISTLKHLENIPKKHQVNNLIQSHPFLNQAIESIENFKDVEKNEKTFKFSKYLIAIWLENLLFTGCNVLYYKFQMDFKNLIQDKNPKEILEILIKYKANLKNNSDSYSEKYLKLVNKYIEVEIEKNKALIELQPNEISEVANELIVKYLNQINNSIEKDDLYSSLKKKEYEIFIYKFKGLLYIPSYFDIRKDDRERQFHIFLLGVLKGKLENYNITSNKESGLGRFDICLNPIDKSDVGIIIEIKKVDEETNEKTIQLEIDLAIEQIENKNYYYELYQDNVKQIIAISLVFNGLEPNLKWLLKQNNNC</sequence>
<name>A0A1I5ABF1_9FLAO</name>
<dbReference type="EMBL" id="FOUT01000033">
    <property type="protein sequence ID" value="SFN59736.1"/>
    <property type="molecule type" value="Genomic_DNA"/>
</dbReference>
<protein>
    <recommendedName>
        <fullName evidence="3">PD-(D/E)XK nuclease superfamily protein</fullName>
    </recommendedName>
</protein>
<evidence type="ECO:0000313" key="2">
    <source>
        <dbReference type="Proteomes" id="UP000182961"/>
    </source>
</evidence>
<proteinExistence type="predicted"/>
<evidence type="ECO:0008006" key="3">
    <source>
        <dbReference type="Google" id="ProtNLM"/>
    </source>
</evidence>
<dbReference type="RefSeq" id="WP_074917785.1">
    <property type="nucleotide sequence ID" value="NZ_FOUT01000033.1"/>
</dbReference>